<keyword evidence="4" id="KW-1185">Reference proteome</keyword>
<feature type="signal peptide" evidence="2">
    <location>
        <begin position="1"/>
        <end position="23"/>
    </location>
</feature>
<name>A0A370GZM7_9NOCA</name>
<keyword evidence="2" id="KW-0732">Signal</keyword>
<dbReference type="EMBL" id="QQAZ01000007">
    <property type="protein sequence ID" value="RDI48942.1"/>
    <property type="molecule type" value="Genomic_DNA"/>
</dbReference>
<evidence type="ECO:0000313" key="4">
    <source>
        <dbReference type="Proteomes" id="UP000255355"/>
    </source>
</evidence>
<proteinExistence type="predicted"/>
<comment type="caution">
    <text evidence="3">The sequence shown here is derived from an EMBL/GenBank/DDBJ whole genome shotgun (WGS) entry which is preliminary data.</text>
</comment>
<evidence type="ECO:0000313" key="3">
    <source>
        <dbReference type="EMBL" id="RDI48942.1"/>
    </source>
</evidence>
<feature type="chain" id="PRO_5016612383" evidence="2">
    <location>
        <begin position="24"/>
        <end position="196"/>
    </location>
</feature>
<dbReference type="AlphaFoldDB" id="A0A370GZM7"/>
<gene>
    <name evidence="3" type="ORF">DFR68_10767</name>
</gene>
<feature type="compositionally biased region" description="Polar residues" evidence="1">
    <location>
        <begin position="160"/>
        <end position="176"/>
    </location>
</feature>
<evidence type="ECO:0000256" key="1">
    <source>
        <dbReference type="SAM" id="MobiDB-lite"/>
    </source>
</evidence>
<feature type="compositionally biased region" description="Polar residues" evidence="1">
    <location>
        <begin position="30"/>
        <end position="43"/>
    </location>
</feature>
<accession>A0A370GZM7</accession>
<protein>
    <submittedName>
        <fullName evidence="3">Uncharacterized protein</fullName>
    </submittedName>
</protein>
<feature type="compositionally biased region" description="Gly residues" evidence="1">
    <location>
        <begin position="86"/>
        <end position="100"/>
    </location>
</feature>
<sequence length="196" mass="19726">MIRSVVTLAAIAGIVVAPIAANAEPPQLPFPSTGSADTSQQGQAEDGPEAESGTSKEKGSNYQQDGEEGEGEANLGDSSRNRGGHTSPGGKGGDSTGKGSGFTQDDEGEGGDGAEYSNGTGGGYTQQDEGEGDGGAEYSNGTGTGGRYTQDSGESPEAGLSNQYSDLYNDEAQANNEDAGRKSQPGKHPRPYLGGN</sequence>
<dbReference type="Proteomes" id="UP000255355">
    <property type="component" value="Unassembled WGS sequence"/>
</dbReference>
<feature type="region of interest" description="Disordered" evidence="1">
    <location>
        <begin position="24"/>
        <end position="196"/>
    </location>
</feature>
<reference evidence="3 4" key="1">
    <citation type="submission" date="2018-07" db="EMBL/GenBank/DDBJ databases">
        <title>Genomic Encyclopedia of Type Strains, Phase IV (KMG-IV): sequencing the most valuable type-strain genomes for metagenomic binning, comparative biology and taxonomic classification.</title>
        <authorList>
            <person name="Goeker M."/>
        </authorList>
    </citation>
    <scope>NUCLEOTIDE SEQUENCE [LARGE SCALE GENOMIC DNA]</scope>
    <source>
        <strain evidence="3 4">DSM 44952</strain>
    </source>
</reference>
<evidence type="ECO:0000256" key="2">
    <source>
        <dbReference type="SAM" id="SignalP"/>
    </source>
</evidence>
<dbReference type="RefSeq" id="WP_068013496.1">
    <property type="nucleotide sequence ID" value="NZ_QQAZ01000007.1"/>
</dbReference>
<organism evidence="3 4">
    <name type="scientific">Nocardia mexicana</name>
    <dbReference type="NCBI Taxonomy" id="279262"/>
    <lineage>
        <taxon>Bacteria</taxon>
        <taxon>Bacillati</taxon>
        <taxon>Actinomycetota</taxon>
        <taxon>Actinomycetes</taxon>
        <taxon>Mycobacteriales</taxon>
        <taxon>Nocardiaceae</taxon>
        <taxon>Nocardia</taxon>
    </lineage>
</organism>